<evidence type="ECO:0000256" key="1">
    <source>
        <dbReference type="SAM" id="Phobius"/>
    </source>
</evidence>
<keyword evidence="1" id="KW-1133">Transmembrane helix</keyword>
<feature type="transmembrane region" description="Helical" evidence="1">
    <location>
        <begin position="104"/>
        <end position="124"/>
    </location>
</feature>
<feature type="transmembrane region" description="Helical" evidence="1">
    <location>
        <begin position="17"/>
        <end position="36"/>
    </location>
</feature>
<feature type="transmembrane region" description="Helical" evidence="1">
    <location>
        <begin position="56"/>
        <end position="83"/>
    </location>
</feature>
<organism evidence="2 3">
    <name type="scientific">Trabulsiella guamensis ATCC 49490</name>
    <dbReference type="NCBI Taxonomy" id="1005994"/>
    <lineage>
        <taxon>Bacteria</taxon>
        <taxon>Pseudomonadati</taxon>
        <taxon>Pseudomonadota</taxon>
        <taxon>Gammaproteobacteria</taxon>
        <taxon>Enterobacterales</taxon>
        <taxon>Enterobacteriaceae</taxon>
        <taxon>Trabulsiella</taxon>
    </lineage>
</organism>
<sequence length="386" mass="43988">MHDDELQTKLSVIAKKIITPALLMGFLALFVIWLYLNRLGWLDIFIPSISFKDMFIVVASTFLVSLFSISLIIFLPSITLALIIKKLGNNILSEIGIKNNFIKIAIIVSSFAVSLFIFSTWLISHNESNTLAIMIASILLTITLSLLLSYFLNRRILSPKINISFNKNDLKVKYHYYITIPLLICVMTAFYAFPLSIIINRISENISDSTLIVYVLATSLFAVNFALIPGIVYIREHESKARMLMTGYAVFFSLFSMSWVITPLPVLVINASMKILGINNYNPHSYLINEEQYPIEIFNIKNWNSRKTTGKGHYLIDGITMYSFGDIKLVCPVHVLDAYNNSIKFIPADKIYDGKLNDTLKEKARECHAFQKNELREFNIIKHNVS</sequence>
<protein>
    <submittedName>
        <fullName evidence="2">Uncharacterized protein</fullName>
    </submittedName>
</protein>
<reference evidence="3" key="1">
    <citation type="submission" date="2014-05" db="EMBL/GenBank/DDBJ databases">
        <title>ATOL: Assembling a taxonomically balanced genome-scale reconstruction of the evolutionary history of the Enterobacteriaceae.</title>
        <authorList>
            <person name="Plunkett G. III"/>
            <person name="Neeno-Eckwall E.C."/>
            <person name="Glasner J.D."/>
            <person name="Perna N.T."/>
        </authorList>
    </citation>
    <scope>NUCLEOTIDE SEQUENCE [LARGE SCALE GENOMIC DNA]</scope>
    <source>
        <strain evidence="3">ATCC 49490</strain>
    </source>
</reference>
<comment type="caution">
    <text evidence="2">The sequence shown here is derived from an EMBL/GenBank/DDBJ whole genome shotgun (WGS) entry which is preliminary data.</text>
</comment>
<name>A0A084ZMN0_9ENTR</name>
<proteinExistence type="predicted"/>
<evidence type="ECO:0000313" key="3">
    <source>
        <dbReference type="Proteomes" id="UP000028630"/>
    </source>
</evidence>
<feature type="transmembrane region" description="Helical" evidence="1">
    <location>
        <begin position="246"/>
        <end position="269"/>
    </location>
</feature>
<accession>A0A084ZMN0</accession>
<keyword evidence="1" id="KW-0472">Membrane</keyword>
<feature type="transmembrane region" description="Helical" evidence="1">
    <location>
        <begin position="130"/>
        <end position="153"/>
    </location>
</feature>
<evidence type="ECO:0000313" key="2">
    <source>
        <dbReference type="EMBL" id="KFB98724.1"/>
    </source>
</evidence>
<gene>
    <name evidence="2" type="ORF">GTGU_04395</name>
</gene>
<keyword evidence="1" id="KW-0812">Transmembrane</keyword>
<dbReference type="Proteomes" id="UP000028630">
    <property type="component" value="Unassembled WGS sequence"/>
</dbReference>
<dbReference type="OrthoDB" id="6629228at2"/>
<feature type="transmembrane region" description="Helical" evidence="1">
    <location>
        <begin position="211"/>
        <end position="234"/>
    </location>
</feature>
<dbReference type="AlphaFoldDB" id="A0A084ZMN0"/>
<dbReference type="eggNOG" id="ENOG5032UEJ">
    <property type="taxonomic scope" value="Bacteria"/>
</dbReference>
<dbReference type="RefSeq" id="WP_038162501.1">
    <property type="nucleotide sequence ID" value="NZ_JMTB01000121.1"/>
</dbReference>
<dbReference type="EMBL" id="JMTB01000121">
    <property type="protein sequence ID" value="KFB98724.1"/>
    <property type="molecule type" value="Genomic_DNA"/>
</dbReference>
<feature type="transmembrane region" description="Helical" evidence="1">
    <location>
        <begin position="174"/>
        <end position="199"/>
    </location>
</feature>
<keyword evidence="3" id="KW-1185">Reference proteome</keyword>